<organism evidence="3 4">
    <name type="scientific">Helianthus annuus</name>
    <name type="common">Common sunflower</name>
    <dbReference type="NCBI Taxonomy" id="4232"/>
    <lineage>
        <taxon>Eukaryota</taxon>
        <taxon>Viridiplantae</taxon>
        <taxon>Streptophyta</taxon>
        <taxon>Embryophyta</taxon>
        <taxon>Tracheophyta</taxon>
        <taxon>Spermatophyta</taxon>
        <taxon>Magnoliopsida</taxon>
        <taxon>eudicotyledons</taxon>
        <taxon>Gunneridae</taxon>
        <taxon>Pentapetalae</taxon>
        <taxon>asterids</taxon>
        <taxon>campanulids</taxon>
        <taxon>Asterales</taxon>
        <taxon>Asteraceae</taxon>
        <taxon>Asteroideae</taxon>
        <taxon>Heliantheae alliance</taxon>
        <taxon>Heliantheae</taxon>
        <taxon>Helianthus</taxon>
    </lineage>
</organism>
<feature type="region of interest" description="Disordered" evidence="1">
    <location>
        <begin position="1"/>
        <end position="20"/>
    </location>
</feature>
<evidence type="ECO:0000313" key="3">
    <source>
        <dbReference type="EMBL" id="OTG12242.1"/>
    </source>
</evidence>
<dbReference type="Gramene" id="mRNA:HanXRQr2_Chr10g0450971">
    <property type="protein sequence ID" value="mRNA:HanXRQr2_Chr10g0450971"/>
    <property type="gene ID" value="HanXRQr2_Chr10g0450971"/>
</dbReference>
<name>A0A251TNQ5_HELAN</name>
<evidence type="ECO:0000313" key="4">
    <source>
        <dbReference type="Proteomes" id="UP000215914"/>
    </source>
</evidence>
<reference evidence="3" key="2">
    <citation type="submission" date="2017-02" db="EMBL/GenBank/DDBJ databases">
        <title>Sunflower complete genome.</title>
        <authorList>
            <person name="Langlade N."/>
            <person name="Munos S."/>
        </authorList>
    </citation>
    <scope>NUCLEOTIDE SEQUENCE [LARGE SCALE GENOMIC DNA]</scope>
    <source>
        <tissue evidence="3">Leaves</tissue>
    </source>
</reference>
<protein>
    <submittedName>
        <fullName evidence="3">Uncharacterized protein</fullName>
    </submittedName>
</protein>
<dbReference type="AlphaFoldDB" id="A0A251TNQ5"/>
<dbReference type="EMBL" id="MNCJ02000325">
    <property type="protein sequence ID" value="KAF5787280.1"/>
    <property type="molecule type" value="Genomic_DNA"/>
</dbReference>
<proteinExistence type="predicted"/>
<dbReference type="InParanoid" id="A0A251TNQ5"/>
<dbReference type="Proteomes" id="UP000215914">
    <property type="component" value="Chromosome 10"/>
</dbReference>
<dbReference type="EMBL" id="CM007899">
    <property type="protein sequence ID" value="OTG12242.1"/>
    <property type="molecule type" value="Genomic_DNA"/>
</dbReference>
<keyword evidence="4" id="KW-1185">Reference proteome</keyword>
<evidence type="ECO:0000313" key="2">
    <source>
        <dbReference type="EMBL" id="KAF5787280.1"/>
    </source>
</evidence>
<accession>A0A251TNQ5</accession>
<evidence type="ECO:0000256" key="1">
    <source>
        <dbReference type="SAM" id="MobiDB-lite"/>
    </source>
</evidence>
<gene>
    <name evidence="3" type="ORF">HannXRQ_Chr10g0307511</name>
    <name evidence="2" type="ORF">HanXRQr2_Chr10g0450971</name>
</gene>
<reference evidence="2" key="3">
    <citation type="submission" date="2020-06" db="EMBL/GenBank/DDBJ databases">
        <title>Helianthus annuus Genome sequencing and assembly Release 2.</title>
        <authorList>
            <person name="Gouzy J."/>
            <person name="Langlade N."/>
            <person name="Munos S."/>
        </authorList>
    </citation>
    <scope>NUCLEOTIDE SEQUENCE</scope>
    <source>
        <tissue evidence="2">Leaves</tissue>
    </source>
</reference>
<reference evidence="2 4" key="1">
    <citation type="journal article" date="2017" name="Nature">
        <title>The sunflower genome provides insights into oil metabolism, flowering and Asterid evolution.</title>
        <authorList>
            <person name="Badouin H."/>
            <person name="Gouzy J."/>
            <person name="Grassa C.J."/>
            <person name="Murat F."/>
            <person name="Staton S.E."/>
            <person name="Cottret L."/>
            <person name="Lelandais-Briere C."/>
            <person name="Owens G.L."/>
            <person name="Carrere S."/>
            <person name="Mayjonade B."/>
            <person name="Legrand L."/>
            <person name="Gill N."/>
            <person name="Kane N.C."/>
            <person name="Bowers J.E."/>
            <person name="Hubner S."/>
            <person name="Bellec A."/>
            <person name="Berard A."/>
            <person name="Berges H."/>
            <person name="Blanchet N."/>
            <person name="Boniface M.C."/>
            <person name="Brunel D."/>
            <person name="Catrice O."/>
            <person name="Chaidir N."/>
            <person name="Claudel C."/>
            <person name="Donnadieu C."/>
            <person name="Faraut T."/>
            <person name="Fievet G."/>
            <person name="Helmstetter N."/>
            <person name="King M."/>
            <person name="Knapp S.J."/>
            <person name="Lai Z."/>
            <person name="Le Paslier M.C."/>
            <person name="Lippi Y."/>
            <person name="Lorenzon L."/>
            <person name="Mandel J.R."/>
            <person name="Marage G."/>
            <person name="Marchand G."/>
            <person name="Marquand E."/>
            <person name="Bret-Mestries E."/>
            <person name="Morien E."/>
            <person name="Nambeesan S."/>
            <person name="Nguyen T."/>
            <person name="Pegot-Espagnet P."/>
            <person name="Pouilly N."/>
            <person name="Raftis F."/>
            <person name="Sallet E."/>
            <person name="Schiex T."/>
            <person name="Thomas J."/>
            <person name="Vandecasteele C."/>
            <person name="Vares D."/>
            <person name="Vear F."/>
            <person name="Vautrin S."/>
            <person name="Crespi M."/>
            <person name="Mangin B."/>
            <person name="Burke J.M."/>
            <person name="Salse J."/>
            <person name="Munos S."/>
            <person name="Vincourt P."/>
            <person name="Rieseberg L.H."/>
            <person name="Langlade N.B."/>
        </authorList>
    </citation>
    <scope>NUCLEOTIDE SEQUENCE [LARGE SCALE GENOMIC DNA]</scope>
    <source>
        <strain evidence="4">cv. SF193</strain>
        <tissue evidence="2">Leaves</tissue>
    </source>
</reference>
<sequence>MTVKVGIRRSSDPVSDDNKFQSDSSMVRVFVRVSRGSSFGSVGAGLVQPGSEASGRRLSQTGSDSELFGSSFGSVSVWVLRFGSELLLR</sequence>